<dbReference type="AlphaFoldDB" id="A0A6A6SRQ0"/>
<evidence type="ECO:0000313" key="3">
    <source>
        <dbReference type="Proteomes" id="UP000799324"/>
    </source>
</evidence>
<dbReference type="Proteomes" id="UP000799324">
    <property type="component" value="Unassembled WGS sequence"/>
</dbReference>
<reference evidence="2" key="1">
    <citation type="journal article" date="2020" name="Stud. Mycol.">
        <title>101 Dothideomycetes genomes: a test case for predicting lifestyles and emergence of pathogens.</title>
        <authorList>
            <person name="Haridas S."/>
            <person name="Albert R."/>
            <person name="Binder M."/>
            <person name="Bloem J."/>
            <person name="Labutti K."/>
            <person name="Salamov A."/>
            <person name="Andreopoulos B."/>
            <person name="Baker S."/>
            <person name="Barry K."/>
            <person name="Bills G."/>
            <person name="Bluhm B."/>
            <person name="Cannon C."/>
            <person name="Castanera R."/>
            <person name="Culley D."/>
            <person name="Daum C."/>
            <person name="Ezra D."/>
            <person name="Gonzalez J."/>
            <person name="Henrissat B."/>
            <person name="Kuo A."/>
            <person name="Liang C."/>
            <person name="Lipzen A."/>
            <person name="Lutzoni F."/>
            <person name="Magnuson J."/>
            <person name="Mondo S."/>
            <person name="Nolan M."/>
            <person name="Ohm R."/>
            <person name="Pangilinan J."/>
            <person name="Park H.-J."/>
            <person name="Ramirez L."/>
            <person name="Alfaro M."/>
            <person name="Sun H."/>
            <person name="Tritt A."/>
            <person name="Yoshinaga Y."/>
            <person name="Zwiers L.-H."/>
            <person name="Turgeon B."/>
            <person name="Goodwin S."/>
            <person name="Spatafora J."/>
            <person name="Crous P."/>
            <person name="Grigoriev I."/>
        </authorList>
    </citation>
    <scope>NUCLEOTIDE SEQUENCE</scope>
    <source>
        <strain evidence="2">CBS 122681</strain>
    </source>
</reference>
<evidence type="ECO:0000256" key="1">
    <source>
        <dbReference type="SAM" id="MobiDB-lite"/>
    </source>
</evidence>
<protein>
    <submittedName>
        <fullName evidence="2">Uncharacterized protein</fullName>
    </submittedName>
</protein>
<sequence length="170" mass="19140">MTEVQFNQIPARLSSRANVSEAMQHAGHNFIQWQRFYLITKEEAHALLQKNSRWNWKDVPADEKAQIRSRVNASLVSEEIPVVDDDVFYWRMTILIHDIRGWLAKKNATASTSAPLNPANSPAPPNYAPFSAQPQSIANSAPPKSDPFPATQQPPSRSYDPVRDVYSNAI</sequence>
<accession>A0A6A6SRQ0</accession>
<organism evidence="2 3">
    <name type="scientific">Lophiostoma macrostomum CBS 122681</name>
    <dbReference type="NCBI Taxonomy" id="1314788"/>
    <lineage>
        <taxon>Eukaryota</taxon>
        <taxon>Fungi</taxon>
        <taxon>Dikarya</taxon>
        <taxon>Ascomycota</taxon>
        <taxon>Pezizomycotina</taxon>
        <taxon>Dothideomycetes</taxon>
        <taxon>Pleosporomycetidae</taxon>
        <taxon>Pleosporales</taxon>
        <taxon>Lophiostomataceae</taxon>
        <taxon>Lophiostoma</taxon>
    </lineage>
</organism>
<feature type="compositionally biased region" description="Low complexity" evidence="1">
    <location>
        <begin position="111"/>
        <end position="120"/>
    </location>
</feature>
<evidence type="ECO:0000313" key="2">
    <source>
        <dbReference type="EMBL" id="KAF2648854.1"/>
    </source>
</evidence>
<dbReference type="EMBL" id="MU004518">
    <property type="protein sequence ID" value="KAF2648854.1"/>
    <property type="molecule type" value="Genomic_DNA"/>
</dbReference>
<keyword evidence="3" id="KW-1185">Reference proteome</keyword>
<name>A0A6A6SRQ0_9PLEO</name>
<dbReference type="OrthoDB" id="3799196at2759"/>
<gene>
    <name evidence="2" type="ORF">K491DRAFT_669910</name>
</gene>
<feature type="region of interest" description="Disordered" evidence="1">
    <location>
        <begin position="111"/>
        <end position="170"/>
    </location>
</feature>
<proteinExistence type="predicted"/>